<feature type="compositionally biased region" description="Polar residues" evidence="1">
    <location>
        <begin position="164"/>
        <end position="180"/>
    </location>
</feature>
<reference evidence="3" key="1">
    <citation type="submission" date="2017-08" db="EMBL/GenBank/DDBJ databases">
        <authorList>
            <person name="Varghese N."/>
            <person name="Submissions S."/>
        </authorList>
    </citation>
    <scope>NUCLEOTIDE SEQUENCE [LARGE SCALE GENOMIC DNA]</scope>
    <source>
        <strain evidence="3">USBA17B2</strain>
    </source>
</reference>
<feature type="region of interest" description="Disordered" evidence="1">
    <location>
        <begin position="30"/>
        <end position="129"/>
    </location>
</feature>
<feature type="region of interest" description="Disordered" evidence="1">
    <location>
        <begin position="162"/>
        <end position="190"/>
    </location>
</feature>
<feature type="compositionally biased region" description="Low complexity" evidence="1">
    <location>
        <begin position="57"/>
        <end position="90"/>
    </location>
</feature>
<protein>
    <submittedName>
        <fullName evidence="2">Uncharacterized protein</fullName>
    </submittedName>
</protein>
<dbReference type="AlphaFoldDB" id="A0A285VPW8"/>
<organism evidence="2 3">
    <name type="scientific">Ornithinimicrobium cerasi</name>
    <dbReference type="NCBI Taxonomy" id="2248773"/>
    <lineage>
        <taxon>Bacteria</taxon>
        <taxon>Bacillati</taxon>
        <taxon>Actinomycetota</taxon>
        <taxon>Actinomycetes</taxon>
        <taxon>Micrococcales</taxon>
        <taxon>Ornithinimicrobiaceae</taxon>
        <taxon>Ornithinimicrobium</taxon>
    </lineage>
</organism>
<dbReference type="Proteomes" id="UP000219688">
    <property type="component" value="Unassembled WGS sequence"/>
</dbReference>
<keyword evidence="3" id="KW-1185">Reference proteome</keyword>
<gene>
    <name evidence="2" type="ORF">SAMN05421879_106201</name>
</gene>
<evidence type="ECO:0000256" key="1">
    <source>
        <dbReference type="SAM" id="MobiDB-lite"/>
    </source>
</evidence>
<dbReference type="EMBL" id="OBQK01000006">
    <property type="protein sequence ID" value="SOC56095.1"/>
    <property type="molecule type" value="Genomic_DNA"/>
</dbReference>
<evidence type="ECO:0000313" key="2">
    <source>
        <dbReference type="EMBL" id="SOC56095.1"/>
    </source>
</evidence>
<proteinExistence type="predicted"/>
<sequence length="323" mass="35165">MPAPLASSFPLPRSTTAELALLAARTRLLPRHARAVPRPPPRPTGPAAAPSRPAPRAPSLEPAELGAAPAAYAAASAPRTSSSTHSAPSSHLKRTTPAQGLTAASTRPSPTPTCPARLAQTHRSEPVPRNSAILTMTKSALLMSHTPLAFPALVYRWHDRKPCSSDSPETQMDTTASNVPSVGDAPTTPRRAGQKVVCGWCRTEVPVPPRGRVPKWCSSSCRHRAWEQRRAADAGLAAIEVVDRVVEVVRVEKVVEERRVQVPVPRSPRSTREWVDVLNRLDWALQTNRMELDDLAEIEPALARVIAAYRARSDKLHLRRGRR</sequence>
<accession>A0A285VPW8</accession>
<name>A0A285VPW8_9MICO</name>
<evidence type="ECO:0000313" key="3">
    <source>
        <dbReference type="Proteomes" id="UP000219688"/>
    </source>
</evidence>